<dbReference type="KEGG" id="aym:YM304_26150"/>
<dbReference type="AlphaFoldDB" id="A0A6C7ECM4"/>
<proteinExistence type="predicted"/>
<evidence type="ECO:0000313" key="2">
    <source>
        <dbReference type="Proteomes" id="UP000011863"/>
    </source>
</evidence>
<dbReference type="OrthoDB" id="9942800at2"/>
<sequence length="108" mass="11895">MALLPYALRPSVIIRRKAIWGGLLGASKFWKVVAVWVFGKGTLKKFFGKSPESLGKFKVGSNSFVNVINAKPMSKKERKRQGITKKVLVDQAVADVAAARPKKGIRVK</sequence>
<dbReference type="RefSeq" id="WP_015442176.1">
    <property type="nucleotide sequence ID" value="NC_020520.1"/>
</dbReference>
<dbReference type="Proteomes" id="UP000011863">
    <property type="component" value="Chromosome"/>
</dbReference>
<protein>
    <submittedName>
        <fullName evidence="1">Uncharacterized protein</fullName>
    </submittedName>
</protein>
<accession>A0A6C7ECM4</accession>
<evidence type="ECO:0000313" key="1">
    <source>
        <dbReference type="EMBL" id="BAN02929.1"/>
    </source>
</evidence>
<name>A0A6C7ECM4_ILUCY</name>
<keyword evidence="2" id="KW-1185">Reference proteome</keyword>
<organism evidence="1 2">
    <name type="scientific">Ilumatobacter coccineus (strain NBRC 103263 / KCTC 29153 / YM16-304)</name>
    <dbReference type="NCBI Taxonomy" id="1313172"/>
    <lineage>
        <taxon>Bacteria</taxon>
        <taxon>Bacillati</taxon>
        <taxon>Actinomycetota</taxon>
        <taxon>Acidimicrobiia</taxon>
        <taxon>Acidimicrobiales</taxon>
        <taxon>Ilumatobacteraceae</taxon>
        <taxon>Ilumatobacter</taxon>
    </lineage>
</organism>
<gene>
    <name evidence="1" type="ORF">YM304_26150</name>
</gene>
<reference evidence="1 2" key="1">
    <citation type="journal article" date="2013" name="Int. J. Syst. Evol. Microbiol.">
        <title>Ilumatobacter nonamiense sp. nov. and Ilumatobacter coccineum sp. nov., isolated from seashore sand.</title>
        <authorList>
            <person name="Matsumoto A."/>
            <person name="Kasai H."/>
            <person name="Matsuo Y."/>
            <person name="Shizuri Y."/>
            <person name="Ichikawa N."/>
            <person name="Fujita N."/>
            <person name="Omura S."/>
            <person name="Takahashi Y."/>
        </authorList>
    </citation>
    <scope>NUCLEOTIDE SEQUENCE [LARGE SCALE GENOMIC DNA]</scope>
    <source>
        <strain evidence="2">NBRC 103263 / KCTC 29153 / YM16-304</strain>
    </source>
</reference>
<dbReference type="EMBL" id="AP012057">
    <property type="protein sequence ID" value="BAN02929.1"/>
    <property type="molecule type" value="Genomic_DNA"/>
</dbReference>